<evidence type="ECO:0000313" key="3">
    <source>
        <dbReference type="EMBL" id="MBP5856420.1"/>
    </source>
</evidence>
<dbReference type="Proteomes" id="UP000672602">
    <property type="component" value="Unassembled WGS sequence"/>
</dbReference>
<feature type="compositionally biased region" description="Polar residues" evidence="1">
    <location>
        <begin position="15"/>
        <end position="33"/>
    </location>
</feature>
<dbReference type="PANTHER" id="PTHR43546:SF3">
    <property type="entry name" value="UPF0173 METAL-DEPENDENT HYDROLASE MJ1163"/>
    <property type="match status" value="1"/>
</dbReference>
<dbReference type="InterPro" id="IPR001279">
    <property type="entry name" value="Metallo-B-lactamas"/>
</dbReference>
<name>A0A8J7RXW7_9PROT</name>
<evidence type="ECO:0000313" key="4">
    <source>
        <dbReference type="Proteomes" id="UP000672602"/>
    </source>
</evidence>
<dbReference type="AlphaFoldDB" id="A0A8J7RXW7"/>
<feature type="domain" description="Metallo-beta-lactamase" evidence="2">
    <location>
        <begin position="56"/>
        <end position="275"/>
    </location>
</feature>
<protein>
    <submittedName>
        <fullName evidence="3">MBL fold metallo-hydrolase</fullName>
    </submittedName>
</protein>
<dbReference type="Gene3D" id="3.60.15.10">
    <property type="entry name" value="Ribonuclease Z/Hydroxyacylglutathione hydrolase-like"/>
    <property type="match status" value="1"/>
</dbReference>
<sequence length="324" mass="33261">MMSAAMLPGGPSAAAQDSTQDGGASDGTVTVTPLGSHEGEFCQLDRAMIFEDPDGTRILYDAGRTVAGPDDPRLGAIDAVLLSHVHGDHLGDRRIEAVKQGPCTDLEFPVDATPNSNSIDIAMAKGAAFVVGGEMPGFFANKVKALGGDPATVRLVRFGASTTIGGVTVTTVPAVHSNGLSGAFIEGELGEHLSTAGLTAYVGPPEGFVLTFSNGLVVYLSGDTGVTAEQETVVRRQYGAELAVMNIGDTYTTGPTEAAFVVNELVKPKAVIPSHANEPATEGGAVKDGTRTKQFMDAVTVPAHLPLSGRAMRFDGEGTCTAGC</sequence>
<organism evidence="3 4">
    <name type="scientific">Marivibrio halodurans</name>
    <dbReference type="NCBI Taxonomy" id="2039722"/>
    <lineage>
        <taxon>Bacteria</taxon>
        <taxon>Pseudomonadati</taxon>
        <taxon>Pseudomonadota</taxon>
        <taxon>Alphaproteobacteria</taxon>
        <taxon>Rhodospirillales</taxon>
        <taxon>Rhodospirillaceae</taxon>
        <taxon>Marivibrio</taxon>
    </lineage>
</organism>
<dbReference type="PANTHER" id="PTHR43546">
    <property type="entry name" value="UPF0173 METAL-DEPENDENT HYDROLASE MJ1163-RELATED"/>
    <property type="match status" value="1"/>
</dbReference>
<dbReference type="InterPro" id="IPR036866">
    <property type="entry name" value="RibonucZ/Hydroxyglut_hydro"/>
</dbReference>
<evidence type="ECO:0000256" key="1">
    <source>
        <dbReference type="SAM" id="MobiDB-lite"/>
    </source>
</evidence>
<dbReference type="SUPFAM" id="SSF56281">
    <property type="entry name" value="Metallo-hydrolase/oxidoreductase"/>
    <property type="match status" value="1"/>
</dbReference>
<dbReference type="InterPro" id="IPR050114">
    <property type="entry name" value="UPF0173_UPF0282_UlaG_hydrolase"/>
</dbReference>
<keyword evidence="4" id="KW-1185">Reference proteome</keyword>
<evidence type="ECO:0000259" key="2">
    <source>
        <dbReference type="Pfam" id="PF12706"/>
    </source>
</evidence>
<feature type="region of interest" description="Disordered" evidence="1">
    <location>
        <begin position="1"/>
        <end position="34"/>
    </location>
</feature>
<accession>A0A8J7RXW7</accession>
<dbReference type="EMBL" id="JAGMWN010000002">
    <property type="protein sequence ID" value="MBP5856420.1"/>
    <property type="molecule type" value="Genomic_DNA"/>
</dbReference>
<comment type="caution">
    <text evidence="3">The sequence shown here is derived from an EMBL/GenBank/DDBJ whole genome shotgun (WGS) entry which is preliminary data.</text>
</comment>
<reference evidence="3" key="1">
    <citation type="submission" date="2021-04" db="EMBL/GenBank/DDBJ databases">
        <authorList>
            <person name="Zhang D.-C."/>
        </authorList>
    </citation>
    <scope>NUCLEOTIDE SEQUENCE</scope>
    <source>
        <strain evidence="3">CGMCC 1.15697</strain>
    </source>
</reference>
<gene>
    <name evidence="3" type="ORF">KAJ83_05335</name>
</gene>
<proteinExistence type="predicted"/>
<dbReference type="Pfam" id="PF12706">
    <property type="entry name" value="Lactamase_B_2"/>
    <property type="match status" value="1"/>
</dbReference>